<dbReference type="Proteomes" id="UP001597399">
    <property type="component" value="Unassembled WGS sequence"/>
</dbReference>
<protein>
    <submittedName>
        <fullName evidence="1">Uncharacterized protein</fullName>
    </submittedName>
</protein>
<dbReference type="EMBL" id="JBHUMQ010000026">
    <property type="protein sequence ID" value="MFD2694351.1"/>
    <property type="molecule type" value="Genomic_DNA"/>
</dbReference>
<reference evidence="2" key="1">
    <citation type="journal article" date="2019" name="Int. J. Syst. Evol. Microbiol.">
        <title>The Global Catalogue of Microorganisms (GCM) 10K type strain sequencing project: providing services to taxonomists for standard genome sequencing and annotation.</title>
        <authorList>
            <consortium name="The Broad Institute Genomics Platform"/>
            <consortium name="The Broad Institute Genome Sequencing Center for Infectious Disease"/>
            <person name="Wu L."/>
            <person name="Ma J."/>
        </authorList>
    </citation>
    <scope>NUCLEOTIDE SEQUENCE [LARGE SCALE GENOMIC DNA]</scope>
    <source>
        <strain evidence="2">TISTR 2466</strain>
    </source>
</reference>
<name>A0ABW5S414_9BACL</name>
<sequence length="71" mass="8172">MLSEHCNKVLAVGSHGTALSTIINHYDSAYGFEDFEQMKHLMPWIVKLTFDHSKCKPIETIDLFTSQMTKR</sequence>
<proteinExistence type="predicted"/>
<accession>A0ABW5S414</accession>
<dbReference type="RefSeq" id="WP_373689391.1">
    <property type="nucleotide sequence ID" value="NZ_JAMXWM010000001.1"/>
</dbReference>
<gene>
    <name evidence="1" type="ORF">ACFSUE_12040</name>
</gene>
<organism evidence="1 2">
    <name type="scientific">Sporolactobacillus shoreicorticis</name>
    <dbReference type="NCBI Taxonomy" id="1923877"/>
    <lineage>
        <taxon>Bacteria</taxon>
        <taxon>Bacillati</taxon>
        <taxon>Bacillota</taxon>
        <taxon>Bacilli</taxon>
        <taxon>Bacillales</taxon>
        <taxon>Sporolactobacillaceae</taxon>
        <taxon>Sporolactobacillus</taxon>
    </lineage>
</organism>
<keyword evidence="2" id="KW-1185">Reference proteome</keyword>
<comment type="caution">
    <text evidence="1">The sequence shown here is derived from an EMBL/GenBank/DDBJ whole genome shotgun (WGS) entry which is preliminary data.</text>
</comment>
<evidence type="ECO:0000313" key="2">
    <source>
        <dbReference type="Proteomes" id="UP001597399"/>
    </source>
</evidence>
<evidence type="ECO:0000313" key="1">
    <source>
        <dbReference type="EMBL" id="MFD2694351.1"/>
    </source>
</evidence>